<dbReference type="Pfam" id="PF13188">
    <property type="entry name" value="PAS_8"/>
    <property type="match status" value="1"/>
</dbReference>
<dbReference type="PANTHER" id="PTHR43531:SF14">
    <property type="entry name" value="METHYL-ACCEPTING CHEMOTAXIS PROTEIN I-RELATED"/>
    <property type="match status" value="1"/>
</dbReference>
<dbReference type="CDD" id="cd11386">
    <property type="entry name" value="MCP_signal"/>
    <property type="match status" value="1"/>
</dbReference>
<dbReference type="CDD" id="cd00130">
    <property type="entry name" value="PAS"/>
    <property type="match status" value="1"/>
</dbReference>
<keyword evidence="4" id="KW-0175">Coiled coil</keyword>
<evidence type="ECO:0000256" key="4">
    <source>
        <dbReference type="SAM" id="Coils"/>
    </source>
</evidence>
<feature type="transmembrane region" description="Helical" evidence="5">
    <location>
        <begin position="125"/>
        <end position="143"/>
    </location>
</feature>
<evidence type="ECO:0000256" key="5">
    <source>
        <dbReference type="SAM" id="Phobius"/>
    </source>
</evidence>
<organism evidence="9 10">
    <name type="scientific">Xanthomonas bonasiae</name>
    <dbReference type="NCBI Taxonomy" id="2810351"/>
    <lineage>
        <taxon>Bacteria</taxon>
        <taxon>Pseudomonadati</taxon>
        <taxon>Pseudomonadota</taxon>
        <taxon>Gammaproteobacteria</taxon>
        <taxon>Lysobacterales</taxon>
        <taxon>Lysobacteraceae</taxon>
        <taxon>Xanthomonas</taxon>
    </lineage>
</organism>
<feature type="transmembrane region" description="Helical" evidence="5">
    <location>
        <begin position="77"/>
        <end position="95"/>
    </location>
</feature>
<evidence type="ECO:0000256" key="1">
    <source>
        <dbReference type="ARBA" id="ARBA00022481"/>
    </source>
</evidence>
<dbReference type="InterPro" id="IPR003660">
    <property type="entry name" value="HAMP_dom"/>
</dbReference>
<feature type="transmembrane region" description="Helical" evidence="5">
    <location>
        <begin position="53"/>
        <end position="70"/>
    </location>
</feature>
<dbReference type="PROSITE" id="PS50111">
    <property type="entry name" value="CHEMOTAXIS_TRANSDUC_2"/>
    <property type="match status" value="1"/>
</dbReference>
<dbReference type="InterPro" id="IPR004089">
    <property type="entry name" value="MCPsignal_dom"/>
</dbReference>
<feature type="coiled-coil region" evidence="4">
    <location>
        <begin position="665"/>
        <end position="703"/>
    </location>
</feature>
<feature type="domain" description="Methyl-accepting transducer" evidence="6">
    <location>
        <begin position="465"/>
        <end position="694"/>
    </location>
</feature>
<keyword evidence="5" id="KW-1133">Transmembrane helix</keyword>
<sequence>MSAATTQGSYLVGNERYVYLQKLAAEADRLFLAVAAFTAIVSLAAAWRQDVWTPWLAVTLPTLAIIALQVKLYPGTLLSRCTVALGLMVLAAVLIQQAGGMAEVHFGVIVLIALLLYYRDWRPIVVASAAIAVHHVLFFWLQHRGLPLQAFAADAGIGILATHAGYVVVEAGILVAMAVQMRKQLLDVGHDPRDLALLARAMARQQPLPASIRGLTLPEGSIAHTLVVASEQLLSSREQDAEIQREGLRIRTALDNVTANVMIADAERNIVYVNKPLARMLSVAQEDMRRELPGFDADALLGRNIDIFHKRPEHQAKLLAALQQTHTAQIRVGGHTMRLIINPIVSSASERQGFVVEWADRTDEIQVEEEVTQIVRAAAAGDLDSRIGLHGKQGFYLLLAQQLNTLLDNNADGLARISQLLSALSQGDLTARMDGDLHGVFARIRDDANATATQLATIVRQIQGASDAINTAAGEIAAGNDDLSRRTEQQAASLEETAASMEELTSTVKQNAEYARQANQLAVGAASVASQGGDVVGQVVTTMSGIEASSKKIADIISVIDGIAFQTNILALNAAVEAARAGEQGRGFAVVASEVRTLAQRSATAAKEIKGLIDASVGQVANGSALVRQAGQTMSEIVSSVQRVTDIMGEISAASQEQSSGIEQVNQTVTQMDEATQQNAALVEEASAAARTMEEQAGQLADAVAAFKLSDAATTATLRAHPAAAPRPASKPAALSAVRSAPIAVATGTELREF</sequence>
<dbReference type="PANTHER" id="PTHR43531">
    <property type="entry name" value="PROTEIN ICFG"/>
    <property type="match status" value="1"/>
</dbReference>
<dbReference type="SMART" id="SM00283">
    <property type="entry name" value="MA"/>
    <property type="match status" value="1"/>
</dbReference>
<dbReference type="Pfam" id="PF00015">
    <property type="entry name" value="MCPsignal"/>
    <property type="match status" value="1"/>
</dbReference>
<dbReference type="EMBL" id="JAFIWB010000003">
    <property type="protein sequence ID" value="MBN6101638.1"/>
    <property type="molecule type" value="Genomic_DNA"/>
</dbReference>
<keyword evidence="1" id="KW-0488">Methylation</keyword>
<dbReference type="Gene3D" id="1.10.287.950">
    <property type="entry name" value="Methyl-accepting chemotaxis protein"/>
    <property type="match status" value="1"/>
</dbReference>
<evidence type="ECO:0000313" key="10">
    <source>
        <dbReference type="Proteomes" id="UP000695802"/>
    </source>
</evidence>
<protein>
    <submittedName>
        <fullName evidence="9">PAS domain-containing protein</fullName>
    </submittedName>
</protein>
<feature type="domain" description="PAS" evidence="7">
    <location>
        <begin position="246"/>
        <end position="288"/>
    </location>
</feature>
<evidence type="ECO:0000313" key="9">
    <source>
        <dbReference type="EMBL" id="MBN6101638.1"/>
    </source>
</evidence>
<feature type="transmembrane region" description="Helical" evidence="5">
    <location>
        <begin position="101"/>
        <end position="118"/>
    </location>
</feature>
<dbReference type="Pfam" id="PF18947">
    <property type="entry name" value="HAMP_2"/>
    <property type="match status" value="1"/>
</dbReference>
<name>A0ABS3AZ58_9XANT</name>
<keyword evidence="3" id="KW-0807">Transducer</keyword>
<dbReference type="Proteomes" id="UP000695802">
    <property type="component" value="Unassembled WGS sequence"/>
</dbReference>
<proteinExistence type="inferred from homology"/>
<dbReference type="SUPFAM" id="SSF58104">
    <property type="entry name" value="Methyl-accepting chemotaxis protein (MCP) signaling domain"/>
    <property type="match status" value="1"/>
</dbReference>
<keyword evidence="5" id="KW-0472">Membrane</keyword>
<reference evidence="9 10" key="1">
    <citation type="submission" date="2021-02" db="EMBL/GenBank/DDBJ databases">
        <title>Taxonomically Unique Crown Gall-Associated Xanthomonas Stains Have Deficiency in Virulence Repertories.</title>
        <authorList>
            <person name="Mafakheri H."/>
            <person name="Taghavi S.M."/>
            <person name="Dimkic I."/>
            <person name="Nemanja K."/>
            <person name="Osdaghi E."/>
        </authorList>
    </citation>
    <scope>NUCLEOTIDE SEQUENCE [LARGE SCALE GENOMIC DNA]</scope>
    <source>
        <strain evidence="9 10">FX4</strain>
    </source>
</reference>
<dbReference type="InterPro" id="IPR051310">
    <property type="entry name" value="MCP_chemotaxis"/>
</dbReference>
<gene>
    <name evidence="9" type="ORF">JR064_05610</name>
</gene>
<dbReference type="Gene3D" id="3.30.450.20">
    <property type="entry name" value="PAS domain"/>
    <property type="match status" value="1"/>
</dbReference>
<evidence type="ECO:0000256" key="2">
    <source>
        <dbReference type="ARBA" id="ARBA00029447"/>
    </source>
</evidence>
<keyword evidence="10" id="KW-1185">Reference proteome</keyword>
<evidence type="ECO:0000259" key="8">
    <source>
        <dbReference type="PROSITE" id="PS50885"/>
    </source>
</evidence>
<evidence type="ECO:0000259" key="7">
    <source>
        <dbReference type="PROSITE" id="PS50112"/>
    </source>
</evidence>
<keyword evidence="5" id="KW-0812">Transmembrane</keyword>
<feature type="domain" description="HAMP" evidence="8">
    <location>
        <begin position="414"/>
        <end position="460"/>
    </location>
</feature>
<dbReference type="PROSITE" id="PS50885">
    <property type="entry name" value="HAMP"/>
    <property type="match status" value="1"/>
</dbReference>
<evidence type="ECO:0000256" key="3">
    <source>
        <dbReference type="PROSITE-ProRule" id="PRU00284"/>
    </source>
</evidence>
<dbReference type="SUPFAM" id="SSF55785">
    <property type="entry name" value="PYP-like sensor domain (PAS domain)"/>
    <property type="match status" value="1"/>
</dbReference>
<comment type="caution">
    <text evidence="9">The sequence shown here is derived from an EMBL/GenBank/DDBJ whole genome shotgun (WGS) entry which is preliminary data.</text>
</comment>
<dbReference type="InterPro" id="IPR035965">
    <property type="entry name" value="PAS-like_dom_sf"/>
</dbReference>
<comment type="similarity">
    <text evidence="2">Belongs to the methyl-accepting chemotaxis (MCP) protein family.</text>
</comment>
<dbReference type="PROSITE" id="PS50112">
    <property type="entry name" value="PAS"/>
    <property type="match status" value="1"/>
</dbReference>
<accession>A0ABS3AZ58</accession>
<dbReference type="InterPro" id="IPR000014">
    <property type="entry name" value="PAS"/>
</dbReference>
<feature type="transmembrane region" description="Helical" evidence="5">
    <location>
        <begin position="30"/>
        <end position="47"/>
    </location>
</feature>
<evidence type="ECO:0000259" key="6">
    <source>
        <dbReference type="PROSITE" id="PS50111"/>
    </source>
</evidence>